<dbReference type="InterPro" id="IPR057501">
    <property type="entry name" value="DeUb_enz_PH"/>
</dbReference>
<evidence type="ECO:0000256" key="3">
    <source>
        <dbReference type="ARBA" id="ARBA00022670"/>
    </source>
</evidence>
<gene>
    <name evidence="8" type="ORF">B0H66DRAFT_599727</name>
</gene>
<comment type="similarity">
    <text evidence="1">Belongs to the peptidase C48 family.</text>
</comment>
<accession>A0AAE0IIH4</accession>
<evidence type="ECO:0000313" key="9">
    <source>
        <dbReference type="Proteomes" id="UP001283341"/>
    </source>
</evidence>
<dbReference type="GO" id="GO:0006508">
    <property type="term" value="P:proteolysis"/>
    <property type="evidence" value="ECO:0007669"/>
    <property type="project" value="UniProtKB-KW"/>
</dbReference>
<dbReference type="GO" id="GO:0070139">
    <property type="term" value="F:SUMO-specific endopeptidase activity"/>
    <property type="evidence" value="ECO:0007669"/>
    <property type="project" value="TreeGrafter"/>
</dbReference>
<reference evidence="8" key="2">
    <citation type="submission" date="2023-06" db="EMBL/GenBank/DDBJ databases">
        <authorList>
            <consortium name="Lawrence Berkeley National Laboratory"/>
            <person name="Haridas S."/>
            <person name="Hensen N."/>
            <person name="Bonometti L."/>
            <person name="Westerberg I."/>
            <person name="Brannstrom I.O."/>
            <person name="Guillou S."/>
            <person name="Cros-Aarteil S."/>
            <person name="Calhoun S."/>
            <person name="Kuo A."/>
            <person name="Mondo S."/>
            <person name="Pangilinan J."/>
            <person name="Riley R."/>
            <person name="Labutti K."/>
            <person name="Andreopoulos B."/>
            <person name="Lipzen A."/>
            <person name="Chen C."/>
            <person name="Yanf M."/>
            <person name="Daum C."/>
            <person name="Ng V."/>
            <person name="Clum A."/>
            <person name="Steindorff A."/>
            <person name="Ohm R."/>
            <person name="Martin F."/>
            <person name="Silar P."/>
            <person name="Natvig D."/>
            <person name="Lalanne C."/>
            <person name="Gautier V."/>
            <person name="Ament-Velasquez S.L."/>
            <person name="Kruys A."/>
            <person name="Hutchinson M.I."/>
            <person name="Powell A.J."/>
            <person name="Barry K."/>
            <person name="Miller A.N."/>
            <person name="Grigoriev I.V."/>
            <person name="Debuchy R."/>
            <person name="Gladieux P."/>
            <person name="Thoren M.H."/>
            <person name="Johannesson H."/>
        </authorList>
    </citation>
    <scope>NUCLEOTIDE SEQUENCE</scope>
    <source>
        <strain evidence="8">CBS 118394</strain>
    </source>
</reference>
<feature type="compositionally biased region" description="Basic residues" evidence="6">
    <location>
        <begin position="95"/>
        <end position="104"/>
    </location>
</feature>
<feature type="region of interest" description="Disordered" evidence="6">
    <location>
        <begin position="648"/>
        <end position="681"/>
    </location>
</feature>
<keyword evidence="4" id="KW-0833">Ubl conjugation pathway</keyword>
<feature type="compositionally biased region" description="Basic and acidic residues" evidence="6">
    <location>
        <begin position="448"/>
        <end position="465"/>
    </location>
</feature>
<feature type="compositionally biased region" description="Polar residues" evidence="6">
    <location>
        <begin position="666"/>
        <end position="675"/>
    </location>
</feature>
<feature type="region of interest" description="Disordered" evidence="6">
    <location>
        <begin position="141"/>
        <end position="211"/>
    </location>
</feature>
<feature type="compositionally biased region" description="Basic and acidic residues" evidence="6">
    <location>
        <begin position="1061"/>
        <end position="1093"/>
    </location>
</feature>
<dbReference type="EMBL" id="JAUEDM010000002">
    <property type="protein sequence ID" value="KAK3325575.1"/>
    <property type="molecule type" value="Genomic_DNA"/>
</dbReference>
<keyword evidence="2" id="KW-0597">Phosphoprotein</keyword>
<evidence type="ECO:0000256" key="2">
    <source>
        <dbReference type="ARBA" id="ARBA00022553"/>
    </source>
</evidence>
<evidence type="ECO:0000256" key="6">
    <source>
        <dbReference type="SAM" id="MobiDB-lite"/>
    </source>
</evidence>
<feature type="region of interest" description="Disordered" evidence="6">
    <location>
        <begin position="17"/>
        <end position="116"/>
    </location>
</feature>
<dbReference type="GO" id="GO:0016926">
    <property type="term" value="P:protein desumoylation"/>
    <property type="evidence" value="ECO:0007669"/>
    <property type="project" value="TreeGrafter"/>
</dbReference>
<dbReference type="GO" id="GO:0005737">
    <property type="term" value="C:cytoplasm"/>
    <property type="evidence" value="ECO:0007669"/>
    <property type="project" value="TreeGrafter"/>
</dbReference>
<protein>
    <recommendedName>
        <fullName evidence="7">Ubiquitin-like protease family profile domain-containing protein</fullName>
    </recommendedName>
</protein>
<dbReference type="InterPro" id="IPR038765">
    <property type="entry name" value="Papain-like_cys_pep_sf"/>
</dbReference>
<dbReference type="AlphaFoldDB" id="A0AAE0IIH4"/>
<sequence length="1277" mass="140844">MASFRKTLASIGAFINPVNTLNGHPKPTEAPPAKRPRKDSSEYTTSGFAPPLEDSTFDPAPRASVQGSQGSATLMSNAGGPRAKEYLSMEENLKKLRTNRRGSRPRGESSLYARRHASIEHGRDEIIDNSGDELAILEPVRPPIRSRPASTQLLPADGADSQFYPRAKKARKHPIEIEDDELGEGPHSRQPPRPLANHNKGNPPSVSERGDIASTQWATARGDPIGVGFRVKAAVCLPKHRFLENSSSKEAGSKDGGGEVWLRKCHSQGHEELRAFHTDGSEVEEDPWLRITKKANTLYYDLESELVKIDQSTEDHSQIGQIGRMLMLKFQNKADATEVARWAERNLKSCSVKKETSAKLSSIWEKTLVDVNQKLTSKMPAPPSARLFDDLDRQKEVIYQERSLAQRNGLANPDYHSAFDVPKRHPDMINKSRSPAQQNGFANATSHRPVDDPDTARTQVKDRMKTSTADRQAQHPQSYTAALLLPRETRGNTRSALQGSGVEARLHGDPPSPPAETPRWSESNTEWARDWKIPLVFHRTTVNKDDIPRLDEGQCLNDNLIGFGLRYLFDSFDSRHPELSKRVYMHNSYFYEKLKSGRGGRHINYDGVKTWTSKVDLFSYDYIVVPVNEHFHWWVAIICNPSRLDPEAPKRSPVTISHHADEETPDTTQKTSSNDAVPPDLEMPDIEISRLSIDCPPENGSSNLAGKNGDGVEGIVDLAAEDRTVAGNVAPSARKAPKRGKKTLAPRQYDPEDFRIITLDSLGSAHSPAVQSLKQYLVEEMRDKKNKKLEEVPNAVGTKASHIPEQDNFCDCGVYLLGYIQEFVKDPDRFVRTLLKRDHPEWDIDGRKSRIDWRDRILSEQKTYQTAQEEYRRKKQEECMREKHGNNAPTDHTDAQSASVQTTTDTQKQMARSGAQNVSAVRSPGTKSPGSEKNGLAAGAISPSAGIIQDHLAGLSSKLTAHASSLETGKDEPPLSSTSPKETESASRQSAAATKEGSSDEMVLILQADNIDHEVRHTVESSLGKGSSSRSSPSHSSSWQQPETSALRRKPAGSPVLGENPYHRIVEQVKSKTPDTEERTKTLSRSPPKERLPVVRRGGIQELYDLTGSAPTTTPRDDQDAVEVVSSNKVCHSGGSGSGNTAGKMPISDAAAGEPSHLRPTPTPTQKKRVASSSPLGGSPPSRRQRYQVSGLTSNQPQLQPPTNKGISSPYFYGHSAGRRQPARKDHHGSKYLKKKAAAVMAKDGDSVPIDLTTEDSSQLLIEEDHHPDPHAESSVI</sequence>
<name>A0AAE0IIH4_9PEZI</name>
<evidence type="ECO:0000313" key="8">
    <source>
        <dbReference type="EMBL" id="KAK3325575.1"/>
    </source>
</evidence>
<reference evidence="8" key="1">
    <citation type="journal article" date="2023" name="Mol. Phylogenet. Evol.">
        <title>Genome-scale phylogeny and comparative genomics of the fungal order Sordariales.</title>
        <authorList>
            <person name="Hensen N."/>
            <person name="Bonometti L."/>
            <person name="Westerberg I."/>
            <person name="Brannstrom I.O."/>
            <person name="Guillou S."/>
            <person name="Cros-Aarteil S."/>
            <person name="Calhoun S."/>
            <person name="Haridas S."/>
            <person name="Kuo A."/>
            <person name="Mondo S."/>
            <person name="Pangilinan J."/>
            <person name="Riley R."/>
            <person name="LaButti K."/>
            <person name="Andreopoulos B."/>
            <person name="Lipzen A."/>
            <person name="Chen C."/>
            <person name="Yan M."/>
            <person name="Daum C."/>
            <person name="Ng V."/>
            <person name="Clum A."/>
            <person name="Steindorff A."/>
            <person name="Ohm R.A."/>
            <person name="Martin F."/>
            <person name="Silar P."/>
            <person name="Natvig D.O."/>
            <person name="Lalanne C."/>
            <person name="Gautier V."/>
            <person name="Ament-Velasquez S.L."/>
            <person name="Kruys A."/>
            <person name="Hutchinson M.I."/>
            <person name="Powell A.J."/>
            <person name="Barry K."/>
            <person name="Miller A.N."/>
            <person name="Grigoriev I.V."/>
            <person name="Debuchy R."/>
            <person name="Gladieux P."/>
            <person name="Hiltunen Thoren M."/>
            <person name="Johannesson H."/>
        </authorList>
    </citation>
    <scope>NUCLEOTIDE SEQUENCE</scope>
    <source>
        <strain evidence="8">CBS 118394</strain>
    </source>
</reference>
<dbReference type="InterPro" id="IPR003653">
    <property type="entry name" value="Peptidase_C48_C"/>
</dbReference>
<feature type="compositionally biased region" description="Polar residues" evidence="6">
    <location>
        <begin position="431"/>
        <end position="446"/>
    </location>
</feature>
<keyword evidence="9" id="KW-1185">Reference proteome</keyword>
<feature type="compositionally biased region" description="Basic and acidic residues" evidence="6">
    <location>
        <begin position="421"/>
        <end position="430"/>
    </location>
</feature>
<feature type="region of interest" description="Disordered" evidence="6">
    <location>
        <begin position="964"/>
        <end position="1001"/>
    </location>
</feature>
<keyword evidence="5" id="KW-0378">Hydrolase</keyword>
<dbReference type="PROSITE" id="PS50600">
    <property type="entry name" value="ULP_PROTEASE"/>
    <property type="match status" value="1"/>
</dbReference>
<feature type="region of interest" description="Disordered" evidence="6">
    <location>
        <begin position="1019"/>
        <end position="1277"/>
    </location>
</feature>
<feature type="domain" description="Ubiquitin-like protease family profile" evidence="7">
    <location>
        <begin position="540"/>
        <end position="823"/>
    </location>
</feature>
<dbReference type="Proteomes" id="UP001283341">
    <property type="component" value="Unassembled WGS sequence"/>
</dbReference>
<feature type="compositionally biased region" description="Polar residues" evidence="6">
    <location>
        <begin position="65"/>
        <end position="76"/>
    </location>
</feature>
<feature type="compositionally biased region" description="Polar residues" evidence="6">
    <location>
        <begin position="1187"/>
        <end position="1207"/>
    </location>
</feature>
<proteinExistence type="inferred from homology"/>
<dbReference type="SUPFAM" id="SSF54001">
    <property type="entry name" value="Cysteine proteinases"/>
    <property type="match status" value="1"/>
</dbReference>
<feature type="compositionally biased region" description="Basic and acidic residues" evidence="6">
    <location>
        <begin position="82"/>
        <end position="94"/>
    </location>
</feature>
<dbReference type="GO" id="GO:0005634">
    <property type="term" value="C:nucleus"/>
    <property type="evidence" value="ECO:0007669"/>
    <property type="project" value="TreeGrafter"/>
</dbReference>
<feature type="compositionally biased region" description="Low complexity" evidence="6">
    <location>
        <begin position="1172"/>
        <end position="1182"/>
    </location>
</feature>
<feature type="compositionally biased region" description="Polar residues" evidence="6">
    <location>
        <begin position="975"/>
        <end position="992"/>
    </location>
</feature>
<feature type="compositionally biased region" description="Basic residues" evidence="6">
    <location>
        <begin position="1217"/>
        <end position="1237"/>
    </location>
</feature>
<organism evidence="8 9">
    <name type="scientific">Apodospora peruviana</name>
    <dbReference type="NCBI Taxonomy" id="516989"/>
    <lineage>
        <taxon>Eukaryota</taxon>
        <taxon>Fungi</taxon>
        <taxon>Dikarya</taxon>
        <taxon>Ascomycota</taxon>
        <taxon>Pezizomycotina</taxon>
        <taxon>Sordariomycetes</taxon>
        <taxon>Sordariomycetidae</taxon>
        <taxon>Sordariales</taxon>
        <taxon>Lasiosphaeriaceae</taxon>
        <taxon>Apodospora</taxon>
    </lineage>
</organism>
<dbReference type="InterPro" id="IPR051947">
    <property type="entry name" value="Sentrin-specific_protease"/>
</dbReference>
<dbReference type="PANTHER" id="PTHR46896">
    <property type="entry name" value="SENTRIN-SPECIFIC PROTEASE"/>
    <property type="match status" value="1"/>
</dbReference>
<feature type="compositionally biased region" description="Polar residues" evidence="6">
    <location>
        <begin position="887"/>
        <end position="931"/>
    </location>
</feature>
<evidence type="ECO:0000259" key="7">
    <source>
        <dbReference type="PROSITE" id="PS50600"/>
    </source>
</evidence>
<dbReference type="Gene3D" id="3.40.395.10">
    <property type="entry name" value="Adenoviral Proteinase, Chain A"/>
    <property type="match status" value="1"/>
</dbReference>
<comment type="caution">
    <text evidence="8">The sequence shown here is derived from an EMBL/GenBank/DDBJ whole genome shotgun (WGS) entry which is preliminary data.</text>
</comment>
<feature type="compositionally biased region" description="Low complexity" evidence="6">
    <location>
        <begin position="1021"/>
        <end position="1038"/>
    </location>
</feature>
<feature type="compositionally biased region" description="Basic and acidic residues" evidence="6">
    <location>
        <begin position="869"/>
        <end position="885"/>
    </location>
</feature>
<feature type="compositionally biased region" description="Basic and acidic residues" evidence="6">
    <location>
        <begin position="1263"/>
        <end position="1277"/>
    </location>
</feature>
<evidence type="ECO:0000256" key="1">
    <source>
        <dbReference type="ARBA" id="ARBA00005234"/>
    </source>
</evidence>
<feature type="region of interest" description="Disordered" evidence="6">
    <location>
        <begin position="863"/>
        <end position="938"/>
    </location>
</feature>
<keyword evidence="3" id="KW-0645">Protease</keyword>
<evidence type="ECO:0000256" key="5">
    <source>
        <dbReference type="ARBA" id="ARBA00022801"/>
    </source>
</evidence>
<dbReference type="Pfam" id="PF02902">
    <property type="entry name" value="Peptidase_C48"/>
    <property type="match status" value="1"/>
</dbReference>
<feature type="region of interest" description="Disordered" evidence="6">
    <location>
        <begin position="409"/>
        <end position="523"/>
    </location>
</feature>
<feature type="compositionally biased region" description="Polar residues" evidence="6">
    <location>
        <begin position="466"/>
        <end position="480"/>
    </location>
</feature>
<dbReference type="Pfam" id="PF25424">
    <property type="entry name" value="PH_35"/>
    <property type="match status" value="1"/>
</dbReference>
<dbReference type="PANTHER" id="PTHR46896:SF3">
    <property type="entry name" value="FI06413P-RELATED"/>
    <property type="match status" value="1"/>
</dbReference>
<evidence type="ECO:0000256" key="4">
    <source>
        <dbReference type="ARBA" id="ARBA00022786"/>
    </source>
</evidence>